<dbReference type="InterPro" id="IPR029052">
    <property type="entry name" value="Metallo-depent_PP-like"/>
</dbReference>
<dbReference type="RefSeq" id="WP_170213961.1">
    <property type="nucleotide sequence ID" value="NZ_JACHEW010000013.1"/>
</dbReference>
<dbReference type="SUPFAM" id="SSF56300">
    <property type="entry name" value="Metallo-dependent phosphatases"/>
    <property type="match status" value="1"/>
</dbReference>
<dbReference type="Pfam" id="PF00149">
    <property type="entry name" value="Metallophos"/>
    <property type="match status" value="1"/>
</dbReference>
<feature type="domain" description="Calcineurin-like phosphoesterase" evidence="4">
    <location>
        <begin position="43"/>
        <end position="263"/>
    </location>
</feature>
<sequence length="354" mass="37495">MSRSSLSLLGLLLTACAPTVTGPVQPLPDLTATITIPDPERLRVIVMGDQGTGTEVQRQVAAAMQAVCAAQGCDLGIGLGDNFYPAGPKSADSPLFKTRFEDLYGPLNIPFLMIPGNHDESGFFGGDGSDARGAEAQIAYGKLNPQWVMPGRTYRAPVNTLAEFFVVDTAPLAAYLPVRRASERPGGPWDMAQRAWLIQALGNSTARWKIVLGHHPLFSNGKHGDAGSYDGLPFAFQRGDAVRDLYGLACSKADLMLSGHDHALEVFAPQPECPGTWTAVSGAAGKTEGGRVGSRAAAAEVYGKPGFLWLGMSAQTLIVWVFTVAVDGVPTQAWSQMIRDLPECVQSQPAPACA</sequence>
<dbReference type="PANTHER" id="PTHR10161:SF14">
    <property type="entry name" value="TARTRATE-RESISTANT ACID PHOSPHATASE TYPE 5"/>
    <property type="match status" value="1"/>
</dbReference>
<evidence type="ECO:0000313" key="6">
    <source>
        <dbReference type="Proteomes" id="UP000629870"/>
    </source>
</evidence>
<organism evidence="5 6">
    <name type="scientific">Deinococcus radiopugnans ATCC 19172</name>
    <dbReference type="NCBI Taxonomy" id="585398"/>
    <lineage>
        <taxon>Bacteria</taxon>
        <taxon>Thermotogati</taxon>
        <taxon>Deinococcota</taxon>
        <taxon>Deinococci</taxon>
        <taxon>Deinococcales</taxon>
        <taxon>Deinococcaceae</taxon>
        <taxon>Deinococcus</taxon>
    </lineage>
</organism>
<dbReference type="PANTHER" id="PTHR10161">
    <property type="entry name" value="TARTRATE-RESISTANT ACID PHOSPHATASE TYPE 5"/>
    <property type="match status" value="1"/>
</dbReference>
<keyword evidence="6" id="KW-1185">Reference proteome</keyword>
<protein>
    <recommendedName>
        <fullName evidence="4">Calcineurin-like phosphoesterase domain-containing protein</fullName>
    </recommendedName>
</protein>
<dbReference type="Gene3D" id="3.60.21.10">
    <property type="match status" value="1"/>
</dbReference>
<evidence type="ECO:0000259" key="4">
    <source>
        <dbReference type="Pfam" id="PF00149"/>
    </source>
</evidence>
<dbReference type="PROSITE" id="PS51257">
    <property type="entry name" value="PROKAR_LIPOPROTEIN"/>
    <property type="match status" value="1"/>
</dbReference>
<name>A0ABR6NTB2_9DEIO</name>
<dbReference type="EMBL" id="JACHEW010000013">
    <property type="protein sequence ID" value="MBB6017286.1"/>
    <property type="molecule type" value="Genomic_DNA"/>
</dbReference>
<dbReference type="InterPro" id="IPR051558">
    <property type="entry name" value="Metallophosphoesterase_PAP"/>
</dbReference>
<gene>
    <name evidence="5" type="ORF">HNQ04_002551</name>
</gene>
<keyword evidence="2" id="KW-0378">Hydrolase</keyword>
<accession>A0ABR6NTB2</accession>
<dbReference type="Proteomes" id="UP000629870">
    <property type="component" value="Unassembled WGS sequence"/>
</dbReference>
<feature type="chain" id="PRO_5046264423" description="Calcineurin-like phosphoesterase domain-containing protein" evidence="3">
    <location>
        <begin position="23"/>
        <end position="354"/>
    </location>
</feature>
<comment type="caution">
    <text evidence="5">The sequence shown here is derived from an EMBL/GenBank/DDBJ whole genome shotgun (WGS) entry which is preliminary data.</text>
</comment>
<dbReference type="InterPro" id="IPR004843">
    <property type="entry name" value="Calcineurin-like_PHP"/>
</dbReference>
<proteinExistence type="predicted"/>
<feature type="signal peptide" evidence="3">
    <location>
        <begin position="1"/>
        <end position="22"/>
    </location>
</feature>
<evidence type="ECO:0000313" key="5">
    <source>
        <dbReference type="EMBL" id="MBB6017286.1"/>
    </source>
</evidence>
<evidence type="ECO:0000256" key="2">
    <source>
        <dbReference type="ARBA" id="ARBA00022801"/>
    </source>
</evidence>
<reference evidence="5 6" key="1">
    <citation type="submission" date="2020-08" db="EMBL/GenBank/DDBJ databases">
        <title>Genomic Encyclopedia of Type Strains, Phase IV (KMG-IV): sequencing the most valuable type-strain genomes for metagenomic binning, comparative biology and taxonomic classification.</title>
        <authorList>
            <person name="Goeker M."/>
        </authorList>
    </citation>
    <scope>NUCLEOTIDE SEQUENCE [LARGE SCALE GENOMIC DNA]</scope>
    <source>
        <strain evidence="5 6">DSM 12027</strain>
    </source>
</reference>
<evidence type="ECO:0000256" key="3">
    <source>
        <dbReference type="SAM" id="SignalP"/>
    </source>
</evidence>
<keyword evidence="1 3" id="KW-0732">Signal</keyword>
<evidence type="ECO:0000256" key="1">
    <source>
        <dbReference type="ARBA" id="ARBA00022729"/>
    </source>
</evidence>